<dbReference type="EMBL" id="JACHOC010000003">
    <property type="protein sequence ID" value="MBB4622208.1"/>
    <property type="molecule type" value="Genomic_DNA"/>
</dbReference>
<keyword evidence="2" id="KW-1185">Reference proteome</keyword>
<gene>
    <name evidence="1" type="ORF">GGQ57_002105</name>
</gene>
<sequence length="29" mass="3529">MWKYTNPVYKNDDDNLWLTNVILLAYVLL</sequence>
<proteinExistence type="predicted"/>
<organism evidence="1 2">
    <name type="scientific">Parabacteroides faecis</name>
    <dbReference type="NCBI Taxonomy" id="1217282"/>
    <lineage>
        <taxon>Bacteria</taxon>
        <taxon>Pseudomonadati</taxon>
        <taxon>Bacteroidota</taxon>
        <taxon>Bacteroidia</taxon>
        <taxon>Bacteroidales</taxon>
        <taxon>Tannerellaceae</taxon>
        <taxon>Parabacteroides</taxon>
    </lineage>
</organism>
<dbReference type="Proteomes" id="UP000533637">
    <property type="component" value="Unassembled WGS sequence"/>
</dbReference>
<reference evidence="1 2" key="1">
    <citation type="submission" date="2020-08" db="EMBL/GenBank/DDBJ databases">
        <title>Genomic Encyclopedia of Type Strains, Phase IV (KMG-IV): sequencing the most valuable type-strain genomes for metagenomic binning, comparative biology and taxonomic classification.</title>
        <authorList>
            <person name="Goeker M."/>
        </authorList>
    </citation>
    <scope>NUCLEOTIDE SEQUENCE [LARGE SCALE GENOMIC DNA]</scope>
    <source>
        <strain evidence="1 2">DSM 102983</strain>
    </source>
</reference>
<accession>A0ABR6KLF6</accession>
<evidence type="ECO:0000313" key="1">
    <source>
        <dbReference type="EMBL" id="MBB4622208.1"/>
    </source>
</evidence>
<protein>
    <submittedName>
        <fullName evidence="1">Uncharacterized protein</fullName>
    </submittedName>
</protein>
<name>A0ABR6KLF6_9BACT</name>
<evidence type="ECO:0000313" key="2">
    <source>
        <dbReference type="Proteomes" id="UP000533637"/>
    </source>
</evidence>
<comment type="caution">
    <text evidence="1">The sequence shown here is derived from an EMBL/GenBank/DDBJ whole genome shotgun (WGS) entry which is preliminary data.</text>
</comment>